<dbReference type="NCBIfam" id="NF038032">
    <property type="entry name" value="CehA_McbA_metalo"/>
    <property type="match status" value="1"/>
</dbReference>
<name>A0A2S8G0B1_9BACT</name>
<dbReference type="OrthoDB" id="9812921at2"/>
<evidence type="ECO:0000313" key="2">
    <source>
        <dbReference type="Proteomes" id="UP000238322"/>
    </source>
</evidence>
<gene>
    <name evidence="1" type="ORF">C5Y83_05185</name>
</gene>
<organism evidence="1 2">
    <name type="scientific">Blastopirellula marina</name>
    <dbReference type="NCBI Taxonomy" id="124"/>
    <lineage>
        <taxon>Bacteria</taxon>
        <taxon>Pseudomonadati</taxon>
        <taxon>Planctomycetota</taxon>
        <taxon>Planctomycetia</taxon>
        <taxon>Pirellulales</taxon>
        <taxon>Pirellulaceae</taxon>
        <taxon>Blastopirellula</taxon>
    </lineage>
</organism>
<evidence type="ECO:0000313" key="1">
    <source>
        <dbReference type="EMBL" id="PQO37877.1"/>
    </source>
</evidence>
<reference evidence="1 2" key="1">
    <citation type="submission" date="2018-02" db="EMBL/GenBank/DDBJ databases">
        <title>Comparative genomes isolates from brazilian mangrove.</title>
        <authorList>
            <person name="Araujo J.E."/>
            <person name="Taketani R.G."/>
            <person name="Silva M.C.P."/>
            <person name="Loureco M.V."/>
            <person name="Andreote F.D."/>
        </authorList>
    </citation>
    <scope>NUCLEOTIDE SEQUENCE [LARGE SCALE GENOMIC DNA]</scope>
    <source>
        <strain evidence="1 2">Hex-1 MGV</strain>
    </source>
</reference>
<protein>
    <recommendedName>
        <fullName evidence="3">CehA/McbA family metallohydrolase</fullName>
    </recommendedName>
</protein>
<comment type="caution">
    <text evidence="1">The sequence shown here is derived from an EMBL/GenBank/DDBJ whole genome shotgun (WGS) entry which is preliminary data.</text>
</comment>
<proteinExistence type="predicted"/>
<evidence type="ECO:0008006" key="3">
    <source>
        <dbReference type="Google" id="ProtNLM"/>
    </source>
</evidence>
<dbReference type="EMBL" id="PUHY01000005">
    <property type="protein sequence ID" value="PQO37877.1"/>
    <property type="molecule type" value="Genomic_DNA"/>
</dbReference>
<sequence>MNNVAQQPLSAATGRLVEALQFAGAPLSAEEKEKLSAASVSENEREAAIAIQEVLDPYCVAFVHINAESRVEAEPGPAKPELMQNGWRTFLIKVHNEAGINPQLVVQSPQAAPLYMRGKGARERPSTDQKLVTPAEAKQRFLDIQMFRRQPLRPTLSGLELEYRIIQLYSRDAGKREATLGFHVGQGTQDLGFRSEVPLLFDCQKSIEVVLDVKDEDGSGTMAAFTFKDKLGRVYPNPARRLAPDFFFHDQVYRSDGETILLPAGHYHVQISRGPEYRLLEKQLVVEPEPTEQHFDVQLERWIHPAKRNWFSGDHHVHAAGCAHYDSPTEGVGPEDMMRHILGEDLNVGCVLSWGPCWYAQKKFFEGDVSKLSKDDYLMRYDVEVSGFPSSHAGHLCLLRLTEDDYPDTTLIQEWPSWTLPVLKWGQSQGGIVGYSHSGWGLALPDYADNGQRVPTGRGRSADKLPDYAMPPFNGIGANEFIVTVAHEASDFISAVDTPSIWELNIWYHTLNCGYRARISGETDFPCIYGERVGLGRIYVKLDEDQPLDFDAWVQGVKTGRSYCGDGKSHLIDFRVGDVAVGEPGSEGKISQLNLAAPTTVKVTCDVAALLEESPREDIRRKRLDEKPYWHVERSRIGNTRKVPVELVVNGQVAATKEVIADGHQETVTFDVPIERSSWVALRILPSCHTNPVFVEVAGQPIRASRKSAQWCRDAVDVCWNAKKGGIRKEEKEAAKAAYDEARQAYETILTESFDDTK</sequence>
<dbReference type="AlphaFoldDB" id="A0A2S8G0B1"/>
<dbReference type="Proteomes" id="UP000238322">
    <property type="component" value="Unassembled WGS sequence"/>
</dbReference>
<accession>A0A2S8G0B1</accession>